<dbReference type="Proteomes" id="UP000515153">
    <property type="component" value="Unplaced"/>
</dbReference>
<dbReference type="AlphaFoldDB" id="A0A6P8BKD7"/>
<dbReference type="GeneID" id="41955351"/>
<evidence type="ECO:0000313" key="3">
    <source>
        <dbReference type="RefSeq" id="XP_030987459.1"/>
    </source>
</evidence>
<dbReference type="Gene3D" id="3.90.1140.10">
    <property type="entry name" value="Cyclic phosphodiesterase"/>
    <property type="match status" value="1"/>
</dbReference>
<dbReference type="PANTHER" id="PTHR13360">
    <property type="entry name" value="ACTIVATING SIGNAL COINTEGRATOR 1 COMPLEX SUBUNIT 1"/>
    <property type="match status" value="1"/>
</dbReference>
<organism evidence="2 3">
    <name type="scientific">Pyricularia grisea</name>
    <name type="common">Crabgrass-specific blast fungus</name>
    <name type="synonym">Magnaporthe grisea</name>
    <dbReference type="NCBI Taxonomy" id="148305"/>
    <lineage>
        <taxon>Eukaryota</taxon>
        <taxon>Fungi</taxon>
        <taxon>Dikarya</taxon>
        <taxon>Ascomycota</taxon>
        <taxon>Pezizomycotina</taxon>
        <taxon>Sordariomycetes</taxon>
        <taxon>Sordariomycetidae</taxon>
        <taxon>Magnaporthales</taxon>
        <taxon>Pyriculariaceae</taxon>
        <taxon>Pyricularia</taxon>
    </lineage>
</organism>
<reference evidence="3" key="2">
    <citation type="submission" date="2019-10" db="EMBL/GenBank/DDBJ databases">
        <authorList>
            <consortium name="NCBI Genome Project"/>
        </authorList>
    </citation>
    <scope>NUCLEOTIDE SEQUENCE</scope>
    <source>
        <strain evidence="3">NI907</strain>
    </source>
</reference>
<dbReference type="GO" id="GO:0006355">
    <property type="term" value="P:regulation of DNA-templated transcription"/>
    <property type="evidence" value="ECO:0007669"/>
    <property type="project" value="TreeGrafter"/>
</dbReference>
<accession>A0A6P8BKD7</accession>
<dbReference type="InterPro" id="IPR019510">
    <property type="entry name" value="AKAP7-like_phosphoesterase"/>
</dbReference>
<sequence>MAASGSANARPVLTHFLAIPLVPSSPTSPARIQLSRALTAFRDEVTTGYGVPPDAVRPPGTLHLTLGVMALGGNNGGGGDLARAVALLRTMKPREVLAEAAGKGGEGLLGGDGGGLTISLRGLCTMQKDTSKATVLYAQPTLVSQPAASPNILQSFCERVAAVFKDAGLMVAEIRPLKLHATVVNTIYAKGGQRSSRRGGGGGGGKRFGKDKVTIDATGILERFEDYVWAEDIHLNSLVIYRMGAKKIRREGIDSGEHEEDDAAYEVEAEVAI</sequence>
<evidence type="ECO:0000313" key="2">
    <source>
        <dbReference type="Proteomes" id="UP000515153"/>
    </source>
</evidence>
<evidence type="ECO:0000259" key="1">
    <source>
        <dbReference type="Pfam" id="PF10469"/>
    </source>
</evidence>
<name>A0A6P8BKD7_PYRGI</name>
<gene>
    <name evidence="3" type="ORF">PgNI_00356</name>
</gene>
<proteinExistence type="predicted"/>
<dbReference type="RefSeq" id="XP_030987459.1">
    <property type="nucleotide sequence ID" value="XM_031120437.1"/>
</dbReference>
<reference evidence="3" key="1">
    <citation type="journal article" date="2019" name="Mol. Biol. Evol.">
        <title>Blast fungal genomes show frequent chromosomal changes, gene gains and losses, and effector gene turnover.</title>
        <authorList>
            <person name="Gomez Luciano L.B."/>
            <person name="Jason Tsai I."/>
            <person name="Chuma I."/>
            <person name="Tosa Y."/>
            <person name="Chen Y.H."/>
            <person name="Li J.Y."/>
            <person name="Li M.Y."/>
            <person name="Jade Lu M.Y."/>
            <person name="Nakayashiki H."/>
            <person name="Li W.H."/>
        </authorList>
    </citation>
    <scope>NUCLEOTIDE SEQUENCE</scope>
    <source>
        <strain evidence="3">NI907</strain>
    </source>
</reference>
<reference evidence="3" key="3">
    <citation type="submission" date="2025-08" db="UniProtKB">
        <authorList>
            <consortium name="RefSeq"/>
        </authorList>
    </citation>
    <scope>IDENTIFICATION</scope>
    <source>
        <strain evidence="3">NI907</strain>
    </source>
</reference>
<dbReference type="GO" id="GO:0006307">
    <property type="term" value="P:DNA alkylation repair"/>
    <property type="evidence" value="ECO:0007669"/>
    <property type="project" value="InterPro"/>
</dbReference>
<dbReference type="GO" id="GO:0005634">
    <property type="term" value="C:nucleus"/>
    <property type="evidence" value="ECO:0007669"/>
    <property type="project" value="TreeGrafter"/>
</dbReference>
<protein>
    <recommendedName>
        <fullName evidence="1">A-kinase anchor protein 7-like phosphoesterase domain-containing protein</fullName>
    </recommendedName>
</protein>
<dbReference type="InterPro" id="IPR009210">
    <property type="entry name" value="ASCC1"/>
</dbReference>
<dbReference type="PANTHER" id="PTHR13360:SF1">
    <property type="entry name" value="ACTIVATING SIGNAL COINTEGRATOR 1 COMPLEX SUBUNIT 1"/>
    <property type="match status" value="1"/>
</dbReference>
<dbReference type="KEGG" id="pgri:PgNI_00356"/>
<keyword evidence="2" id="KW-1185">Reference proteome</keyword>
<feature type="domain" description="A-kinase anchor protein 7-like phosphoesterase" evidence="1">
    <location>
        <begin position="14"/>
        <end position="247"/>
    </location>
</feature>
<dbReference type="Pfam" id="PF10469">
    <property type="entry name" value="AKAP7_NLS"/>
    <property type="match status" value="1"/>
</dbReference>